<name>A0AA36N7R9_9DINO</name>
<keyword evidence="2" id="KW-1185">Reference proteome</keyword>
<comment type="caution">
    <text evidence="1">The sequence shown here is derived from an EMBL/GenBank/DDBJ whole genome shotgun (WGS) entry which is preliminary data.</text>
</comment>
<organism evidence="1 2">
    <name type="scientific">Effrenium voratum</name>
    <dbReference type="NCBI Taxonomy" id="2562239"/>
    <lineage>
        <taxon>Eukaryota</taxon>
        <taxon>Sar</taxon>
        <taxon>Alveolata</taxon>
        <taxon>Dinophyceae</taxon>
        <taxon>Suessiales</taxon>
        <taxon>Symbiodiniaceae</taxon>
        <taxon>Effrenium</taxon>
    </lineage>
</organism>
<dbReference type="EMBL" id="CAUJNA010003261">
    <property type="protein sequence ID" value="CAJ1397312.1"/>
    <property type="molecule type" value="Genomic_DNA"/>
</dbReference>
<proteinExistence type="predicted"/>
<sequence>MNSEEAKAYNGMKLGQAAGRKAASRAVALAKETCDSKIEARRCVFFEDGHTEQSLQSFVQSLDPSQMAILRQMLENSKDRGKG</sequence>
<evidence type="ECO:0000313" key="1">
    <source>
        <dbReference type="EMBL" id="CAJ1397312.1"/>
    </source>
</evidence>
<dbReference type="AlphaFoldDB" id="A0AA36N7R9"/>
<gene>
    <name evidence="1" type="ORF">EVOR1521_LOCUS21354</name>
</gene>
<evidence type="ECO:0000313" key="2">
    <source>
        <dbReference type="Proteomes" id="UP001178507"/>
    </source>
</evidence>
<accession>A0AA36N7R9</accession>
<protein>
    <submittedName>
        <fullName evidence="1">Uncharacterized protein</fullName>
    </submittedName>
</protein>
<dbReference type="Proteomes" id="UP001178507">
    <property type="component" value="Unassembled WGS sequence"/>
</dbReference>
<reference evidence="1" key="1">
    <citation type="submission" date="2023-08" db="EMBL/GenBank/DDBJ databases">
        <authorList>
            <person name="Chen Y."/>
            <person name="Shah S."/>
            <person name="Dougan E. K."/>
            <person name="Thang M."/>
            <person name="Chan C."/>
        </authorList>
    </citation>
    <scope>NUCLEOTIDE SEQUENCE</scope>
</reference>